<dbReference type="EMBL" id="CP108188">
    <property type="protein sequence ID" value="WTR75133.1"/>
    <property type="molecule type" value="Genomic_DNA"/>
</dbReference>
<evidence type="ECO:0000313" key="4">
    <source>
        <dbReference type="Proteomes" id="UP001622594"/>
    </source>
</evidence>
<keyword evidence="1" id="KW-0472">Membrane</keyword>
<gene>
    <name evidence="2" type="ORF">OG814_00645</name>
    <name evidence="3" type="ORF">OG814_40685</name>
</gene>
<keyword evidence="1" id="KW-0812">Transmembrane</keyword>
<keyword evidence="4" id="KW-1185">Reference proteome</keyword>
<keyword evidence="1" id="KW-1133">Transmembrane helix</keyword>
<evidence type="ECO:0008006" key="5">
    <source>
        <dbReference type="Google" id="ProtNLM"/>
    </source>
</evidence>
<proteinExistence type="predicted"/>
<dbReference type="RefSeq" id="WP_398437124.1">
    <property type="nucleotide sequence ID" value="NZ_CP108188.1"/>
</dbReference>
<protein>
    <recommendedName>
        <fullName evidence="5">Sensor domain-containing protein</fullName>
    </recommendedName>
</protein>
<dbReference type="Proteomes" id="UP001622594">
    <property type="component" value="Chromosome"/>
</dbReference>
<feature type="transmembrane region" description="Helical" evidence="1">
    <location>
        <begin position="58"/>
        <end position="76"/>
    </location>
</feature>
<dbReference type="EMBL" id="CP108188">
    <property type="protein sequence ID" value="WTR67885.1"/>
    <property type="molecule type" value="Genomic_DNA"/>
</dbReference>
<evidence type="ECO:0000256" key="1">
    <source>
        <dbReference type="SAM" id="Phobius"/>
    </source>
</evidence>
<feature type="transmembrane region" description="Helical" evidence="1">
    <location>
        <begin position="32"/>
        <end position="52"/>
    </location>
</feature>
<evidence type="ECO:0000313" key="3">
    <source>
        <dbReference type="EMBL" id="WTR75133.1"/>
    </source>
</evidence>
<sequence length="103" mass="11251">MRPEHCVTRNHIEVWHPRVLPAGPERIRFRTVLRGSLLPVLVWIGAACFAYVVYDPLVAVILGGLFTLSLTVGFGLRRRAGHSVRCSVYGAPGGVLDKSMAGL</sequence>
<accession>A0ABZ1LKT6</accession>
<organism evidence="3 4">
    <name type="scientific">Streptomyces zaomyceticus</name>
    <dbReference type="NCBI Taxonomy" id="68286"/>
    <lineage>
        <taxon>Bacteria</taxon>
        <taxon>Bacillati</taxon>
        <taxon>Actinomycetota</taxon>
        <taxon>Actinomycetes</taxon>
        <taxon>Kitasatosporales</taxon>
        <taxon>Streptomycetaceae</taxon>
        <taxon>Streptomyces</taxon>
    </lineage>
</organism>
<name>A0ABZ1LKT6_9ACTN</name>
<evidence type="ECO:0000313" key="2">
    <source>
        <dbReference type="EMBL" id="WTR67885.1"/>
    </source>
</evidence>
<reference evidence="3 4" key="1">
    <citation type="submission" date="2022-10" db="EMBL/GenBank/DDBJ databases">
        <title>The complete genomes of actinobacterial strains from the NBC collection.</title>
        <authorList>
            <person name="Joergensen T.S."/>
            <person name="Alvarez Arevalo M."/>
            <person name="Sterndorff E.B."/>
            <person name="Faurdal D."/>
            <person name="Vuksanovic O."/>
            <person name="Mourched A.-S."/>
            <person name="Charusanti P."/>
            <person name="Shaw S."/>
            <person name="Blin K."/>
            <person name="Weber T."/>
        </authorList>
    </citation>
    <scope>NUCLEOTIDE SEQUENCE [LARGE SCALE GENOMIC DNA]</scope>
    <source>
        <strain evidence="3 4">NBC_00123</strain>
    </source>
</reference>